<dbReference type="InterPro" id="IPR018389">
    <property type="entry name" value="DctP_fam"/>
</dbReference>
<accession>A0A1W1H6M0</accession>
<sequence>MKQHIIYVIICLMGISFSSAFSQTLPQMRISVENSENHVHTKSVKIFADTLKTKVMGKIDVRFFSDARLFRDSDVIRAMVQGKVEMAVPGTWHVTQFEPDAGIFLLPFFYGQPVETNYNVLDSIVGRTLNENIEKNLKLKVVGRWIDLGHAHIFGINRKISRHEDIDGLKVRVAGGVANKLRIEAFGGISTIIPWPDLPEYMKLGKVDAVLTTYETIRSAKLWEKGIKSVFEDNEYFPQYIPLVRLSFWQKLSPDIQQIIVDTWEENVNVSRKASADAQQKAKEQLIENGVEVVVPDEDQLRIWRKKLISMQNDFISEVGIDHELVMQLNSIPEL</sequence>
<dbReference type="Pfam" id="PF03480">
    <property type="entry name" value="DctP"/>
    <property type="match status" value="1"/>
</dbReference>
<name>A0A1W1H6M0_9BACT</name>
<reference evidence="3 4" key="1">
    <citation type="submission" date="2017-03" db="EMBL/GenBank/DDBJ databases">
        <authorList>
            <person name="Afonso C.L."/>
            <person name="Miller P.J."/>
            <person name="Scott M.A."/>
            <person name="Spackman E."/>
            <person name="Goraichik I."/>
            <person name="Dimitrov K.M."/>
            <person name="Suarez D.L."/>
            <person name="Swayne D.E."/>
        </authorList>
    </citation>
    <scope>NUCLEOTIDE SEQUENCE [LARGE SCALE GENOMIC DNA]</scope>
    <source>
        <strain evidence="3">PRJEB14757</strain>
    </source>
</reference>
<dbReference type="CDD" id="cd13605">
    <property type="entry name" value="PBP2_TRAP_DctP_like_2"/>
    <property type="match status" value="1"/>
</dbReference>
<evidence type="ECO:0000256" key="1">
    <source>
        <dbReference type="ARBA" id="ARBA00022729"/>
    </source>
</evidence>
<dbReference type="RefSeq" id="WP_080804397.1">
    <property type="nucleotide sequence ID" value="NZ_LT828546.1"/>
</dbReference>
<dbReference type="GO" id="GO:0055085">
    <property type="term" value="P:transmembrane transport"/>
    <property type="evidence" value="ECO:0007669"/>
    <property type="project" value="InterPro"/>
</dbReference>
<keyword evidence="4" id="KW-1185">Reference proteome</keyword>
<dbReference type="NCBIfam" id="NF037995">
    <property type="entry name" value="TRAP_S1"/>
    <property type="match status" value="1"/>
</dbReference>
<feature type="chain" id="PRO_5010690565" evidence="2">
    <location>
        <begin position="23"/>
        <end position="335"/>
    </location>
</feature>
<evidence type="ECO:0000313" key="4">
    <source>
        <dbReference type="Proteomes" id="UP000191931"/>
    </source>
</evidence>
<dbReference type="OrthoDB" id="9803763at2"/>
<protein>
    <submittedName>
        <fullName evidence="3">TRAP dicarboxylate transporter-DctP subunit</fullName>
    </submittedName>
</protein>
<organism evidence="3 4">
    <name type="scientific">Desulfamplus magnetovallimortis</name>
    <dbReference type="NCBI Taxonomy" id="1246637"/>
    <lineage>
        <taxon>Bacteria</taxon>
        <taxon>Pseudomonadati</taxon>
        <taxon>Thermodesulfobacteriota</taxon>
        <taxon>Desulfobacteria</taxon>
        <taxon>Desulfobacterales</taxon>
        <taxon>Desulfobacteraceae</taxon>
        <taxon>Desulfamplus</taxon>
    </lineage>
</organism>
<dbReference type="PANTHER" id="PTHR33376:SF4">
    <property type="entry name" value="SIALIC ACID-BINDING PERIPLASMIC PROTEIN SIAP"/>
    <property type="match status" value="1"/>
</dbReference>
<dbReference type="EMBL" id="FWEV01000027">
    <property type="protein sequence ID" value="SLM28025.1"/>
    <property type="molecule type" value="Genomic_DNA"/>
</dbReference>
<dbReference type="PANTHER" id="PTHR33376">
    <property type="match status" value="1"/>
</dbReference>
<dbReference type="Gene3D" id="3.40.190.170">
    <property type="entry name" value="Bacterial extracellular solute-binding protein, family 7"/>
    <property type="match status" value="1"/>
</dbReference>
<proteinExistence type="predicted"/>
<dbReference type="STRING" id="1246637.MTBBW1_1220025"/>
<dbReference type="AlphaFoldDB" id="A0A1W1H6M0"/>
<gene>
    <name evidence="3" type="ORF">MTBBW1_1220025</name>
</gene>
<dbReference type="InterPro" id="IPR038404">
    <property type="entry name" value="TRAP_DctP_sf"/>
</dbReference>
<feature type="signal peptide" evidence="2">
    <location>
        <begin position="1"/>
        <end position="22"/>
    </location>
</feature>
<evidence type="ECO:0000313" key="3">
    <source>
        <dbReference type="EMBL" id="SLM28025.1"/>
    </source>
</evidence>
<keyword evidence="1 2" id="KW-0732">Signal</keyword>
<dbReference type="Proteomes" id="UP000191931">
    <property type="component" value="Unassembled WGS sequence"/>
</dbReference>
<evidence type="ECO:0000256" key="2">
    <source>
        <dbReference type="SAM" id="SignalP"/>
    </source>
</evidence>